<dbReference type="RefSeq" id="WP_354262381.1">
    <property type="nucleotide sequence ID" value="NZ_JBEPKC010000001.1"/>
</dbReference>
<feature type="transmembrane region" description="Helical" evidence="2">
    <location>
        <begin position="424"/>
        <end position="442"/>
    </location>
</feature>
<feature type="transmembrane region" description="Helical" evidence="2">
    <location>
        <begin position="59"/>
        <end position="92"/>
    </location>
</feature>
<organism evidence="3 4">
    <name type="scientific">Paractinoplanes tereljensis</name>
    <dbReference type="NCBI Taxonomy" id="571912"/>
    <lineage>
        <taxon>Bacteria</taxon>
        <taxon>Bacillati</taxon>
        <taxon>Actinomycetota</taxon>
        <taxon>Actinomycetes</taxon>
        <taxon>Micromonosporales</taxon>
        <taxon>Micromonosporaceae</taxon>
        <taxon>Paractinoplanes</taxon>
    </lineage>
</organism>
<dbReference type="Proteomes" id="UP000623608">
    <property type="component" value="Unassembled WGS sequence"/>
</dbReference>
<keyword evidence="4" id="KW-1185">Reference proteome</keyword>
<feature type="transmembrane region" description="Helical" evidence="2">
    <location>
        <begin position="247"/>
        <end position="266"/>
    </location>
</feature>
<keyword evidence="2" id="KW-1133">Transmembrane helix</keyword>
<dbReference type="AlphaFoldDB" id="A0A919TS42"/>
<evidence type="ECO:0008006" key="5">
    <source>
        <dbReference type="Google" id="ProtNLM"/>
    </source>
</evidence>
<reference evidence="3" key="1">
    <citation type="submission" date="2021-01" db="EMBL/GenBank/DDBJ databases">
        <title>Whole genome shotgun sequence of Actinoplanes tereljensis NBRC 105297.</title>
        <authorList>
            <person name="Komaki H."/>
            <person name="Tamura T."/>
        </authorList>
    </citation>
    <scope>NUCLEOTIDE SEQUENCE</scope>
    <source>
        <strain evidence="3">NBRC 105297</strain>
    </source>
</reference>
<keyword evidence="2" id="KW-0812">Transmembrane</keyword>
<accession>A0A919TS42</accession>
<feature type="transmembrane region" description="Helical" evidence="2">
    <location>
        <begin position="448"/>
        <end position="466"/>
    </location>
</feature>
<feature type="region of interest" description="Disordered" evidence="1">
    <location>
        <begin position="382"/>
        <end position="407"/>
    </location>
</feature>
<feature type="transmembrane region" description="Helical" evidence="2">
    <location>
        <begin position="155"/>
        <end position="176"/>
    </location>
</feature>
<feature type="transmembrane region" description="Helical" evidence="2">
    <location>
        <begin position="28"/>
        <end position="47"/>
    </location>
</feature>
<dbReference type="EMBL" id="BOMY01000020">
    <property type="protein sequence ID" value="GIF20136.1"/>
    <property type="molecule type" value="Genomic_DNA"/>
</dbReference>
<keyword evidence="2" id="KW-0472">Membrane</keyword>
<evidence type="ECO:0000313" key="4">
    <source>
        <dbReference type="Proteomes" id="UP000623608"/>
    </source>
</evidence>
<evidence type="ECO:0000256" key="2">
    <source>
        <dbReference type="SAM" id="Phobius"/>
    </source>
</evidence>
<name>A0A919TS42_9ACTN</name>
<feature type="transmembrane region" description="Helical" evidence="2">
    <location>
        <begin position="104"/>
        <end position="121"/>
    </location>
</feature>
<evidence type="ECO:0000313" key="3">
    <source>
        <dbReference type="EMBL" id="GIF20136.1"/>
    </source>
</evidence>
<evidence type="ECO:0000256" key="1">
    <source>
        <dbReference type="SAM" id="MobiDB-lite"/>
    </source>
</evidence>
<sequence length="570" mass="60682">MVPVTRPGAPALDGPRIDRWVSAAVPWWVPRLVLFLGWVAAGAVALATDNATGGYGPDLTFAVAVVVWLATPVLLWWLPLAGCAAGVIFAVLDVLYDDVPAASVAFGIHGLLCLATMAWLVSARRRQAAVVAEVAGTVRLDEALAGRLRESLPAWGLRTVAAVLLAMAGIGGIAWYDHRAAQVAQHESAATRTEGVIRSADNSEGVVVVEVPQPVRVGVLDSYQVGQVVPVLVDGDWVRLVAEPEDVTGWLSAGLGSLVLAGLLLFREQRMRSARRRLLSGPLPAVELTADPDEHGRAVLHGGLAVLPVEAAPIRFTRPQLTGEDVDWTDGWPAEQAEDFGEDWRGDGQPDEPATVTVAGDLRDGGWVLLITDSAVLLPEAPLRTPMGRPAAPDTLPGKPLPPTDPGDLPDLPLVLRPRRRDRVLGALSLLGFAAGPALVLAGVPDGWWETIIVLWLGGVLTYQGWGRLTSRVRLTRGGIEVYDRTRVHQVPWQRLHGVRCDDKGLWLAWDPDITARVSGVAERWGAVMLRLRDLSLAAGDPGGQASARLGSGPGVVLAYVLVAAAAMWV</sequence>
<proteinExistence type="predicted"/>
<gene>
    <name evidence="3" type="ORF">Ate02nite_28660</name>
</gene>
<comment type="caution">
    <text evidence="3">The sequence shown here is derived from an EMBL/GenBank/DDBJ whole genome shotgun (WGS) entry which is preliminary data.</text>
</comment>
<protein>
    <recommendedName>
        <fullName evidence="5">PH domain-containing protein</fullName>
    </recommendedName>
</protein>